<protein>
    <submittedName>
        <fullName evidence="2">MOSC domain-containing protein</fullName>
    </submittedName>
</protein>
<dbReference type="Gene3D" id="2.40.33.20">
    <property type="entry name" value="PK beta-barrel domain-like"/>
    <property type="match status" value="1"/>
</dbReference>
<dbReference type="InterPro" id="IPR052716">
    <property type="entry name" value="MOSC_domain"/>
</dbReference>
<sequence>MDHSGRVTGIFVAEVAAATLRSVDRVRVEPGRGIVGDRYHTGIGTWSYERRLWSDLTLVSTDALAVVAREYGVELSGAQTRRNIAVAGVDLTALVGKRFEVGGLECEGERECAPCRHLDQLTGQPARATLRARGGLRARVLSGGVLRLGDRIVPTN</sequence>
<evidence type="ECO:0000313" key="3">
    <source>
        <dbReference type="Proteomes" id="UP000198348"/>
    </source>
</evidence>
<dbReference type="GO" id="GO:0030170">
    <property type="term" value="F:pyridoxal phosphate binding"/>
    <property type="evidence" value="ECO:0007669"/>
    <property type="project" value="InterPro"/>
</dbReference>
<dbReference type="InterPro" id="IPR005302">
    <property type="entry name" value="MoCF_Sase_C"/>
</dbReference>
<keyword evidence="3" id="KW-1185">Reference proteome</keyword>
<dbReference type="SUPFAM" id="SSF50800">
    <property type="entry name" value="PK beta-barrel domain-like"/>
    <property type="match status" value="1"/>
</dbReference>
<dbReference type="OrthoDB" id="192945at2"/>
<reference evidence="2 3" key="1">
    <citation type="submission" date="2017-06" db="EMBL/GenBank/DDBJ databases">
        <authorList>
            <person name="Kim H.J."/>
            <person name="Triplett B.A."/>
        </authorList>
    </citation>
    <scope>NUCLEOTIDE SEQUENCE [LARGE SCALE GENOMIC DNA]</scope>
    <source>
        <strain evidence="2 3">DSM 45207</strain>
    </source>
</reference>
<evidence type="ECO:0000313" key="2">
    <source>
        <dbReference type="EMBL" id="SNR75320.1"/>
    </source>
</evidence>
<dbReference type="EMBL" id="FZNW01000017">
    <property type="protein sequence ID" value="SNR75320.1"/>
    <property type="molecule type" value="Genomic_DNA"/>
</dbReference>
<dbReference type="InterPro" id="IPR011037">
    <property type="entry name" value="Pyrv_Knase-like_insert_dom_sf"/>
</dbReference>
<evidence type="ECO:0000259" key="1">
    <source>
        <dbReference type="PROSITE" id="PS51340"/>
    </source>
</evidence>
<dbReference type="PROSITE" id="PS51340">
    <property type="entry name" value="MOSC"/>
    <property type="match status" value="1"/>
</dbReference>
<feature type="domain" description="MOSC" evidence="1">
    <location>
        <begin position="20"/>
        <end position="155"/>
    </location>
</feature>
<dbReference type="PANTHER" id="PTHR36930:SF1">
    <property type="entry name" value="MOSC DOMAIN-CONTAINING PROTEIN"/>
    <property type="match status" value="1"/>
</dbReference>
<organism evidence="2 3">
    <name type="scientific">Haloechinothrix alba</name>
    <dbReference type="NCBI Taxonomy" id="664784"/>
    <lineage>
        <taxon>Bacteria</taxon>
        <taxon>Bacillati</taxon>
        <taxon>Actinomycetota</taxon>
        <taxon>Actinomycetes</taxon>
        <taxon>Pseudonocardiales</taxon>
        <taxon>Pseudonocardiaceae</taxon>
        <taxon>Haloechinothrix</taxon>
    </lineage>
</organism>
<dbReference type="AlphaFoldDB" id="A0A238YW85"/>
<dbReference type="GO" id="GO:0030151">
    <property type="term" value="F:molybdenum ion binding"/>
    <property type="evidence" value="ECO:0007669"/>
    <property type="project" value="InterPro"/>
</dbReference>
<dbReference type="Pfam" id="PF03473">
    <property type="entry name" value="MOSC"/>
    <property type="match status" value="1"/>
</dbReference>
<dbReference type="Proteomes" id="UP000198348">
    <property type="component" value="Unassembled WGS sequence"/>
</dbReference>
<accession>A0A238YW85</accession>
<gene>
    <name evidence="2" type="ORF">SAMN06265360_11787</name>
</gene>
<dbReference type="GO" id="GO:0003824">
    <property type="term" value="F:catalytic activity"/>
    <property type="evidence" value="ECO:0007669"/>
    <property type="project" value="InterPro"/>
</dbReference>
<name>A0A238YW85_9PSEU</name>
<dbReference type="PANTHER" id="PTHR36930">
    <property type="entry name" value="METAL-SULFUR CLUSTER BIOSYNTHESIS PROTEINS YUAD-RELATED"/>
    <property type="match status" value="1"/>
</dbReference>
<proteinExistence type="predicted"/>